<name>A0A9X4BLC1_9GAMM</name>
<dbReference type="Proteomes" id="UP001139971">
    <property type="component" value="Unassembled WGS sequence"/>
</dbReference>
<dbReference type="Gene3D" id="1.20.120.1370">
    <property type="entry name" value="Regulator of RNA polymerase sigma(70) subunit, domain 4"/>
    <property type="match status" value="1"/>
</dbReference>
<dbReference type="InterPro" id="IPR038309">
    <property type="entry name" value="Rsd/AlgQ_sf"/>
</dbReference>
<proteinExistence type="predicted"/>
<evidence type="ECO:0000313" key="2">
    <source>
        <dbReference type="EMBL" id="MDC8014084.1"/>
    </source>
</evidence>
<protein>
    <submittedName>
        <fullName evidence="2">Hemerythrin domain-containing protein</fullName>
    </submittedName>
</protein>
<sequence>MLGLLRRLMGRDAPAQAAPAPLTHGTAQAPRYDSALVESLKRDHGELVKMYTEIGRLPERGRWNDIPAQLVAFKSRLEAHLLAENVRFYNYVEYTLRDDSEDLMLIRSFRREMNTIARGVIDFVKKYQHGVFDERARKSFLEDYQGVGALLTQRIEREEGSLYPLYQPG</sequence>
<dbReference type="AlphaFoldDB" id="A0A9X4BLC1"/>
<dbReference type="EMBL" id="JAOVZO020000018">
    <property type="protein sequence ID" value="MDC8014084.1"/>
    <property type="molecule type" value="Genomic_DNA"/>
</dbReference>
<gene>
    <name evidence="2" type="ORF">OD750_016185</name>
</gene>
<accession>A0A9X4BLC1</accession>
<reference evidence="2" key="1">
    <citation type="submission" date="2023-02" db="EMBL/GenBank/DDBJ databases">
        <title>Tahibacter soli sp. nov. isolated from soil.</title>
        <authorList>
            <person name="Baek J.H."/>
            <person name="Lee J.K."/>
            <person name="Choi D.G."/>
            <person name="Jeon C.O."/>
        </authorList>
    </citation>
    <scope>NUCLEOTIDE SEQUENCE</scope>
    <source>
        <strain evidence="2">BL</strain>
    </source>
</reference>
<dbReference type="InterPro" id="IPR012312">
    <property type="entry name" value="Hemerythrin-like"/>
</dbReference>
<dbReference type="RefSeq" id="WP_263541726.1">
    <property type="nucleotide sequence ID" value="NZ_JAOVZO020000018.1"/>
</dbReference>
<keyword evidence="3" id="KW-1185">Reference proteome</keyword>
<evidence type="ECO:0000259" key="1">
    <source>
        <dbReference type="Pfam" id="PF01814"/>
    </source>
</evidence>
<evidence type="ECO:0000313" key="3">
    <source>
        <dbReference type="Proteomes" id="UP001139971"/>
    </source>
</evidence>
<feature type="domain" description="Hemerythrin-like" evidence="1">
    <location>
        <begin position="36"/>
        <end position="165"/>
    </location>
</feature>
<dbReference type="Pfam" id="PF01814">
    <property type="entry name" value="Hemerythrin"/>
    <property type="match status" value="1"/>
</dbReference>
<organism evidence="2 3">
    <name type="scientific">Tahibacter soli</name>
    <dbReference type="NCBI Taxonomy" id="2983605"/>
    <lineage>
        <taxon>Bacteria</taxon>
        <taxon>Pseudomonadati</taxon>
        <taxon>Pseudomonadota</taxon>
        <taxon>Gammaproteobacteria</taxon>
        <taxon>Lysobacterales</taxon>
        <taxon>Rhodanobacteraceae</taxon>
        <taxon>Tahibacter</taxon>
    </lineage>
</organism>
<comment type="caution">
    <text evidence="2">The sequence shown here is derived from an EMBL/GenBank/DDBJ whole genome shotgun (WGS) entry which is preliminary data.</text>
</comment>